<dbReference type="SUPFAM" id="SSF144232">
    <property type="entry name" value="HIT/MYND zinc finger-like"/>
    <property type="match status" value="1"/>
</dbReference>
<organism evidence="7 8">
    <name type="scientific">Macrolepiota fuliginosa MF-IS2</name>
    <dbReference type="NCBI Taxonomy" id="1400762"/>
    <lineage>
        <taxon>Eukaryota</taxon>
        <taxon>Fungi</taxon>
        <taxon>Dikarya</taxon>
        <taxon>Basidiomycota</taxon>
        <taxon>Agaricomycotina</taxon>
        <taxon>Agaricomycetes</taxon>
        <taxon>Agaricomycetidae</taxon>
        <taxon>Agaricales</taxon>
        <taxon>Agaricineae</taxon>
        <taxon>Agaricaceae</taxon>
        <taxon>Macrolepiota</taxon>
    </lineage>
</organism>
<keyword evidence="1" id="KW-0479">Metal-binding</keyword>
<name>A0A9P5WZW4_9AGAR</name>
<dbReference type="GO" id="GO:0008270">
    <property type="term" value="F:zinc ion binding"/>
    <property type="evidence" value="ECO:0007669"/>
    <property type="project" value="UniProtKB-KW"/>
</dbReference>
<evidence type="ECO:0000313" key="8">
    <source>
        <dbReference type="Proteomes" id="UP000807342"/>
    </source>
</evidence>
<keyword evidence="2 4" id="KW-0863">Zinc-finger</keyword>
<reference evidence="7" key="1">
    <citation type="submission" date="2020-11" db="EMBL/GenBank/DDBJ databases">
        <authorList>
            <consortium name="DOE Joint Genome Institute"/>
            <person name="Ahrendt S."/>
            <person name="Riley R."/>
            <person name="Andreopoulos W."/>
            <person name="Labutti K."/>
            <person name="Pangilinan J."/>
            <person name="Ruiz-Duenas F.J."/>
            <person name="Barrasa J.M."/>
            <person name="Sanchez-Garcia M."/>
            <person name="Camarero S."/>
            <person name="Miyauchi S."/>
            <person name="Serrano A."/>
            <person name="Linde D."/>
            <person name="Babiker R."/>
            <person name="Drula E."/>
            <person name="Ayuso-Fernandez I."/>
            <person name="Pacheco R."/>
            <person name="Padilla G."/>
            <person name="Ferreira P."/>
            <person name="Barriuso J."/>
            <person name="Kellner H."/>
            <person name="Castanera R."/>
            <person name="Alfaro M."/>
            <person name="Ramirez L."/>
            <person name="Pisabarro A.G."/>
            <person name="Kuo A."/>
            <person name="Tritt A."/>
            <person name="Lipzen A."/>
            <person name="He G."/>
            <person name="Yan M."/>
            <person name="Ng V."/>
            <person name="Cullen D."/>
            <person name="Martin F."/>
            <person name="Rosso M.-N."/>
            <person name="Henrissat B."/>
            <person name="Hibbett D."/>
            <person name="Martinez A.T."/>
            <person name="Grigoriev I.V."/>
        </authorList>
    </citation>
    <scope>NUCLEOTIDE SEQUENCE</scope>
    <source>
        <strain evidence="7">MF-IS2</strain>
    </source>
</reference>
<dbReference type="EMBL" id="MU151708">
    <property type="protein sequence ID" value="KAF9442084.1"/>
    <property type="molecule type" value="Genomic_DNA"/>
</dbReference>
<feature type="compositionally biased region" description="Acidic residues" evidence="5">
    <location>
        <begin position="236"/>
        <end position="250"/>
    </location>
</feature>
<feature type="domain" description="MYND-type" evidence="6">
    <location>
        <begin position="63"/>
        <end position="100"/>
    </location>
</feature>
<accession>A0A9P5WZW4</accession>
<dbReference type="AlphaFoldDB" id="A0A9P5WZW4"/>
<evidence type="ECO:0000256" key="4">
    <source>
        <dbReference type="PROSITE-ProRule" id="PRU00134"/>
    </source>
</evidence>
<sequence length="559" mass="63085">MSLPDSMISLFNSATTRPDGTKTTLGQQAIEMLRSGGPGFTEVATSDNEQRVIAVPLQKLDRCYVCDKRDGLRLCNSCASAIYCSRECQKRDWREHKLACAQTHQINLKTFHPFIAYMFEYLRARCAPHHDPDSFHPALRRKILKAPIPGPRKSYPTEKPIHHTIVLGDTHDMQDGRGIPAWFRGPGARAMAHEDKMKVYHQVIRELFAFELTVAVSLILLSEVYSTYLVCKDDDYDDEDEEYPDPEPTDPWEPRPCFRLEHGKSPISDFGIAKGRIVGSANRVQTYTYYDPKTNTRTMVHDPDNHYWMYFRTIKGEEITLDCAGSSFGMEAYVDTSHCLEKLPEVFRIKGSTRVPADFRTPGPLDSASAKKQPYTLVEEHRFSVMHNTSLHEALSTTYIRETAHGKAIIREFMDMVLSASTTTPSASSPTSTSIPAPKRCTVEQEERVYWYRVIGSPMLSQILSGRHWLEWGKTSLHHDNLWDILKQDSANGVNGQGSEGTKRGVDEFLKGSRFDPKCKEFLGADAQEGGGPTKGGFEGLWGLVNEGMGLDWSDRCQN</sequence>
<dbReference type="InterPro" id="IPR002893">
    <property type="entry name" value="Znf_MYND"/>
</dbReference>
<gene>
    <name evidence="7" type="ORF">P691DRAFT_811372</name>
</gene>
<evidence type="ECO:0000256" key="2">
    <source>
        <dbReference type="ARBA" id="ARBA00022771"/>
    </source>
</evidence>
<dbReference type="Gene3D" id="6.10.140.2220">
    <property type="match status" value="1"/>
</dbReference>
<evidence type="ECO:0000256" key="3">
    <source>
        <dbReference type="ARBA" id="ARBA00022833"/>
    </source>
</evidence>
<protein>
    <recommendedName>
        <fullName evidence="6">MYND-type domain-containing protein</fullName>
    </recommendedName>
</protein>
<keyword evidence="8" id="KW-1185">Reference proteome</keyword>
<feature type="region of interest" description="Disordered" evidence="5">
    <location>
        <begin position="236"/>
        <end position="255"/>
    </location>
</feature>
<dbReference type="Proteomes" id="UP000807342">
    <property type="component" value="Unassembled WGS sequence"/>
</dbReference>
<evidence type="ECO:0000256" key="1">
    <source>
        <dbReference type="ARBA" id="ARBA00022723"/>
    </source>
</evidence>
<dbReference type="OrthoDB" id="432970at2759"/>
<dbReference type="Pfam" id="PF01753">
    <property type="entry name" value="zf-MYND"/>
    <property type="match status" value="1"/>
</dbReference>
<evidence type="ECO:0000256" key="5">
    <source>
        <dbReference type="SAM" id="MobiDB-lite"/>
    </source>
</evidence>
<dbReference type="PROSITE" id="PS50865">
    <property type="entry name" value="ZF_MYND_2"/>
    <property type="match status" value="1"/>
</dbReference>
<evidence type="ECO:0000259" key="6">
    <source>
        <dbReference type="PROSITE" id="PS50865"/>
    </source>
</evidence>
<keyword evidence="3" id="KW-0862">Zinc</keyword>
<dbReference type="PROSITE" id="PS01360">
    <property type="entry name" value="ZF_MYND_1"/>
    <property type="match status" value="1"/>
</dbReference>
<evidence type="ECO:0000313" key="7">
    <source>
        <dbReference type="EMBL" id="KAF9442084.1"/>
    </source>
</evidence>
<comment type="caution">
    <text evidence="7">The sequence shown here is derived from an EMBL/GenBank/DDBJ whole genome shotgun (WGS) entry which is preliminary data.</text>
</comment>
<proteinExistence type="predicted"/>